<keyword evidence="9" id="KW-1185">Reference proteome</keyword>
<dbReference type="Proteomes" id="UP001415169">
    <property type="component" value="Unassembled WGS sequence"/>
</dbReference>
<evidence type="ECO:0000313" key="9">
    <source>
        <dbReference type="Proteomes" id="UP001415169"/>
    </source>
</evidence>
<feature type="compositionally biased region" description="Basic and acidic residues" evidence="6">
    <location>
        <begin position="319"/>
        <end position="332"/>
    </location>
</feature>
<evidence type="ECO:0000259" key="7">
    <source>
        <dbReference type="PROSITE" id="PS50893"/>
    </source>
</evidence>
<name>A0ABP7ZKC2_9MICO</name>
<dbReference type="Gene3D" id="3.40.50.300">
    <property type="entry name" value="P-loop containing nucleotide triphosphate hydrolases"/>
    <property type="match status" value="1"/>
</dbReference>
<protein>
    <submittedName>
        <fullName evidence="8">ABC transporter ATP-binding protein</fullName>
    </submittedName>
</protein>
<comment type="caution">
    <text evidence="8">The sequence shown here is derived from an EMBL/GenBank/DDBJ whole genome shotgun (WGS) entry which is preliminary data.</text>
</comment>
<dbReference type="GO" id="GO:0005524">
    <property type="term" value="F:ATP binding"/>
    <property type="evidence" value="ECO:0007669"/>
    <property type="project" value="UniProtKB-KW"/>
</dbReference>
<keyword evidence="4 8" id="KW-0067">ATP-binding</keyword>
<dbReference type="PANTHER" id="PTHR42711">
    <property type="entry name" value="ABC TRANSPORTER ATP-BINDING PROTEIN"/>
    <property type="match status" value="1"/>
</dbReference>
<dbReference type="SMART" id="SM00382">
    <property type="entry name" value="AAA"/>
    <property type="match status" value="1"/>
</dbReference>
<dbReference type="RefSeq" id="WP_344791526.1">
    <property type="nucleotide sequence ID" value="NZ_BAABBV010000001.1"/>
</dbReference>
<sequence>MTPEPVIDVVGLRKSYGIGQSSVLAVDGIDFSIARGEVFALLGPNGAGKSSTVEILEGYHDRSGGEVRVLGADPQRLHGRALLDWKARIGVVLQSTNEENVLTVRQTLQQFAAFYPHPRGIDEVIAAVGLTEKAGARVHKLSGGQRRRLDVALGVIGRPELLFLDEPTTGFDPVARREFWGLIKQLQDEGTTILLTTHYLDEAAHLSNRVGIIAAGRLVDLGPVDQIGGAEARVPIVRWRDAGGRIRELRTDEPARAVTELVATFEGEPPALEVIRPSLEDIYLQLIGHLGTEAEGDADSAADVGSARGESGPSAADTTRARTPRETEGVSA</sequence>
<dbReference type="PANTHER" id="PTHR42711:SF17">
    <property type="entry name" value="ABC TRANSPORTER ATP-BINDING PROTEIN"/>
    <property type="match status" value="1"/>
</dbReference>
<reference evidence="8" key="2">
    <citation type="submission" date="2023-12" db="EMBL/GenBank/DDBJ databases">
        <authorList>
            <person name="Sun Q."/>
            <person name="Inoue M."/>
        </authorList>
    </citation>
    <scope>NUCLEOTIDE SEQUENCE</scope>
    <source>
        <strain evidence="8">JCM 17590</strain>
    </source>
</reference>
<evidence type="ECO:0000256" key="5">
    <source>
        <dbReference type="ARBA" id="ARBA00023251"/>
    </source>
</evidence>
<evidence type="ECO:0000256" key="3">
    <source>
        <dbReference type="ARBA" id="ARBA00022741"/>
    </source>
</evidence>
<dbReference type="PROSITE" id="PS50893">
    <property type="entry name" value="ABC_TRANSPORTER_2"/>
    <property type="match status" value="1"/>
</dbReference>
<dbReference type="InterPro" id="IPR027417">
    <property type="entry name" value="P-loop_NTPase"/>
</dbReference>
<keyword evidence="2" id="KW-0813">Transport</keyword>
<organism evidence="8 9">
    <name type="scientific">Gryllotalpicola daejeonensis</name>
    <dbReference type="NCBI Taxonomy" id="993087"/>
    <lineage>
        <taxon>Bacteria</taxon>
        <taxon>Bacillati</taxon>
        <taxon>Actinomycetota</taxon>
        <taxon>Actinomycetes</taxon>
        <taxon>Micrococcales</taxon>
        <taxon>Microbacteriaceae</taxon>
        <taxon>Gryllotalpicola</taxon>
    </lineage>
</organism>
<accession>A0ABP7ZKC2</accession>
<keyword evidence="5" id="KW-0046">Antibiotic resistance</keyword>
<evidence type="ECO:0000256" key="4">
    <source>
        <dbReference type="ARBA" id="ARBA00022840"/>
    </source>
</evidence>
<dbReference type="SUPFAM" id="SSF52540">
    <property type="entry name" value="P-loop containing nucleoside triphosphate hydrolases"/>
    <property type="match status" value="1"/>
</dbReference>
<evidence type="ECO:0000256" key="2">
    <source>
        <dbReference type="ARBA" id="ARBA00022448"/>
    </source>
</evidence>
<feature type="domain" description="ABC transporter" evidence="7">
    <location>
        <begin position="7"/>
        <end position="240"/>
    </location>
</feature>
<dbReference type="PROSITE" id="PS00211">
    <property type="entry name" value="ABC_TRANSPORTER_1"/>
    <property type="match status" value="1"/>
</dbReference>
<dbReference type="EMBL" id="BAABBV010000001">
    <property type="protein sequence ID" value="GAA4161429.1"/>
    <property type="molecule type" value="Genomic_DNA"/>
</dbReference>
<dbReference type="InterPro" id="IPR003593">
    <property type="entry name" value="AAA+_ATPase"/>
</dbReference>
<reference evidence="8" key="1">
    <citation type="journal article" date="2014" name="Int. J. Syst. Evol. Microbiol.">
        <title>Complete genome of a new Firmicutes species belonging to the dominant human colonic microbiota ('Ruminococcus bicirculans') reveals two chromosomes and a selective capacity to utilize plant glucans.</title>
        <authorList>
            <consortium name="NISC Comparative Sequencing Program"/>
            <person name="Wegmann U."/>
            <person name="Louis P."/>
            <person name="Goesmann A."/>
            <person name="Henrissat B."/>
            <person name="Duncan S.H."/>
            <person name="Flint H.J."/>
        </authorList>
    </citation>
    <scope>NUCLEOTIDE SEQUENCE</scope>
    <source>
        <strain evidence="8">JCM 17590</strain>
    </source>
</reference>
<dbReference type="InterPro" id="IPR050763">
    <property type="entry name" value="ABC_transporter_ATP-binding"/>
</dbReference>
<dbReference type="InterPro" id="IPR003439">
    <property type="entry name" value="ABC_transporter-like_ATP-bd"/>
</dbReference>
<dbReference type="CDD" id="cd03230">
    <property type="entry name" value="ABC_DR_subfamily_A"/>
    <property type="match status" value="1"/>
</dbReference>
<evidence type="ECO:0000313" key="8">
    <source>
        <dbReference type="EMBL" id="GAA4161429.1"/>
    </source>
</evidence>
<gene>
    <name evidence="8" type="ORF">GCM10022286_18980</name>
</gene>
<evidence type="ECO:0000256" key="1">
    <source>
        <dbReference type="ARBA" id="ARBA00004202"/>
    </source>
</evidence>
<dbReference type="InterPro" id="IPR017871">
    <property type="entry name" value="ABC_transporter-like_CS"/>
</dbReference>
<proteinExistence type="predicted"/>
<evidence type="ECO:0000256" key="6">
    <source>
        <dbReference type="SAM" id="MobiDB-lite"/>
    </source>
</evidence>
<keyword evidence="3" id="KW-0547">Nucleotide-binding</keyword>
<feature type="region of interest" description="Disordered" evidence="6">
    <location>
        <begin position="294"/>
        <end position="332"/>
    </location>
</feature>
<comment type="subcellular location">
    <subcellularLocation>
        <location evidence="1">Cell membrane</location>
        <topology evidence="1">Peripheral membrane protein</topology>
    </subcellularLocation>
</comment>
<dbReference type="Pfam" id="PF00005">
    <property type="entry name" value="ABC_tran"/>
    <property type="match status" value="1"/>
</dbReference>